<evidence type="ECO:0000313" key="1">
    <source>
        <dbReference type="EMBL" id="SFM08880.1"/>
    </source>
</evidence>
<sequence>MPNGTHFVQLELPIEKVWEFVSDINRWAPLAPGYIDHQIVNERQSTWHFKGDVGKMQKKIGLKVNIKEWAAPTSVRFELKGISENLEGSGYFEAEKITPERTNVTGCLSISAGGMMSPMINSILKSVVPKTTIEFTESVANRLMKEAAVSK</sequence>
<keyword evidence="2" id="KW-1185">Reference proteome</keyword>
<dbReference type="InterPro" id="IPR010419">
    <property type="entry name" value="CO_DH_gsu"/>
</dbReference>
<name>A0A1I4N0Y6_9BACI</name>
<dbReference type="Gene3D" id="3.30.530.20">
    <property type="match status" value="1"/>
</dbReference>
<dbReference type="RefSeq" id="WP_091484300.1">
    <property type="nucleotide sequence ID" value="NZ_FOTR01000007.1"/>
</dbReference>
<gene>
    <name evidence="1" type="ORF">SAMN04487943_107232</name>
</gene>
<dbReference type="SUPFAM" id="SSF55961">
    <property type="entry name" value="Bet v1-like"/>
    <property type="match status" value="1"/>
</dbReference>
<dbReference type="EMBL" id="FOTR01000007">
    <property type="protein sequence ID" value="SFM08880.1"/>
    <property type="molecule type" value="Genomic_DNA"/>
</dbReference>
<evidence type="ECO:0000313" key="2">
    <source>
        <dbReference type="Proteomes" id="UP000198565"/>
    </source>
</evidence>
<proteinExistence type="predicted"/>
<dbReference type="OrthoDB" id="2374625at2"/>
<dbReference type="Proteomes" id="UP000198565">
    <property type="component" value="Unassembled WGS sequence"/>
</dbReference>
<dbReference type="STRING" id="334253.SAMN04487943_107232"/>
<organism evidence="1 2">
    <name type="scientific">Gracilibacillus orientalis</name>
    <dbReference type="NCBI Taxonomy" id="334253"/>
    <lineage>
        <taxon>Bacteria</taxon>
        <taxon>Bacillati</taxon>
        <taxon>Bacillota</taxon>
        <taxon>Bacilli</taxon>
        <taxon>Bacillales</taxon>
        <taxon>Bacillaceae</taxon>
        <taxon>Gracilibacillus</taxon>
    </lineage>
</organism>
<dbReference type="Pfam" id="PF06240">
    <property type="entry name" value="COXG"/>
    <property type="match status" value="1"/>
</dbReference>
<dbReference type="CDD" id="cd07812">
    <property type="entry name" value="SRPBCC"/>
    <property type="match status" value="1"/>
</dbReference>
<accession>A0A1I4N0Y6</accession>
<reference evidence="2" key="1">
    <citation type="submission" date="2016-10" db="EMBL/GenBank/DDBJ databases">
        <authorList>
            <person name="Varghese N."/>
            <person name="Submissions S."/>
        </authorList>
    </citation>
    <scope>NUCLEOTIDE SEQUENCE [LARGE SCALE GENOMIC DNA]</scope>
    <source>
        <strain evidence="2">CGMCC 1.4250</strain>
    </source>
</reference>
<dbReference type="AlphaFoldDB" id="A0A1I4N0Y6"/>
<dbReference type="InterPro" id="IPR023393">
    <property type="entry name" value="START-like_dom_sf"/>
</dbReference>
<protein>
    <submittedName>
        <fullName evidence="1">Carbon monoxide dehydrogenase subunit G</fullName>
    </submittedName>
</protein>